<dbReference type="AlphaFoldDB" id="A0A919IVI0"/>
<comment type="caution">
    <text evidence="2">The sequence shown here is derived from an EMBL/GenBank/DDBJ whole genome shotgun (WGS) entry which is preliminary data.</text>
</comment>
<protein>
    <submittedName>
        <fullName evidence="2">Uncharacterized protein</fullName>
    </submittedName>
</protein>
<dbReference type="RefSeq" id="WP_203756288.1">
    <property type="nucleotide sequence ID" value="NZ_BAAAUC010000081.1"/>
</dbReference>
<feature type="signal peptide" evidence="1">
    <location>
        <begin position="1"/>
        <end position="26"/>
    </location>
</feature>
<proteinExistence type="predicted"/>
<evidence type="ECO:0000313" key="2">
    <source>
        <dbReference type="EMBL" id="GID71252.1"/>
    </source>
</evidence>
<keyword evidence="3" id="KW-1185">Reference proteome</keyword>
<organism evidence="2 3">
    <name type="scientific">Actinoplanes cyaneus</name>
    <dbReference type="NCBI Taxonomy" id="52696"/>
    <lineage>
        <taxon>Bacteria</taxon>
        <taxon>Bacillati</taxon>
        <taxon>Actinomycetota</taxon>
        <taxon>Actinomycetes</taxon>
        <taxon>Micromonosporales</taxon>
        <taxon>Micromonosporaceae</taxon>
        <taxon>Actinoplanes</taxon>
    </lineage>
</organism>
<sequence>MRSKRLATAVALAVFGVVTAAGPAAAANADGQMYEPEDWTRLAADAIWVHRGPILKCAANLTSYVLTMAEGIPAPAIVTAEEHILNALEIKHDSPYQYCHAARALADGLRAVKDADEPFFFSDSSYKIRHPGIRLNECWIVIDAGPSADDAERFEDYYRGC</sequence>
<accession>A0A919IVI0</accession>
<evidence type="ECO:0000256" key="1">
    <source>
        <dbReference type="SAM" id="SignalP"/>
    </source>
</evidence>
<dbReference type="EMBL" id="BOMH01000109">
    <property type="protein sequence ID" value="GID71252.1"/>
    <property type="molecule type" value="Genomic_DNA"/>
</dbReference>
<dbReference type="Proteomes" id="UP000619479">
    <property type="component" value="Unassembled WGS sequence"/>
</dbReference>
<evidence type="ECO:0000313" key="3">
    <source>
        <dbReference type="Proteomes" id="UP000619479"/>
    </source>
</evidence>
<gene>
    <name evidence="2" type="ORF">Acy02nite_91330</name>
</gene>
<name>A0A919IVI0_9ACTN</name>
<keyword evidence="1" id="KW-0732">Signal</keyword>
<reference evidence="2" key="1">
    <citation type="submission" date="2021-01" db="EMBL/GenBank/DDBJ databases">
        <title>Whole genome shotgun sequence of Actinoplanes cyaneus NBRC 14990.</title>
        <authorList>
            <person name="Komaki H."/>
            <person name="Tamura T."/>
        </authorList>
    </citation>
    <scope>NUCLEOTIDE SEQUENCE</scope>
    <source>
        <strain evidence="2">NBRC 14990</strain>
    </source>
</reference>
<feature type="chain" id="PRO_5037755915" evidence="1">
    <location>
        <begin position="27"/>
        <end position="161"/>
    </location>
</feature>